<organism evidence="16 17">
    <name type="scientific">Cirrhinus molitorella</name>
    <name type="common">mud carp</name>
    <dbReference type="NCBI Taxonomy" id="172907"/>
    <lineage>
        <taxon>Eukaryota</taxon>
        <taxon>Metazoa</taxon>
        <taxon>Chordata</taxon>
        <taxon>Craniata</taxon>
        <taxon>Vertebrata</taxon>
        <taxon>Euteleostomi</taxon>
        <taxon>Actinopterygii</taxon>
        <taxon>Neopterygii</taxon>
        <taxon>Teleostei</taxon>
        <taxon>Ostariophysi</taxon>
        <taxon>Cypriniformes</taxon>
        <taxon>Cyprinidae</taxon>
        <taxon>Labeoninae</taxon>
        <taxon>Labeonini</taxon>
        <taxon>Cirrhinus</taxon>
    </lineage>
</organism>
<evidence type="ECO:0000256" key="10">
    <source>
        <dbReference type="ARBA" id="ARBA00023180"/>
    </source>
</evidence>
<dbReference type="Gene3D" id="2.60.40.10">
    <property type="entry name" value="Immunoglobulins"/>
    <property type="match status" value="1"/>
</dbReference>
<evidence type="ECO:0000256" key="9">
    <source>
        <dbReference type="ARBA" id="ARBA00023157"/>
    </source>
</evidence>
<dbReference type="InterPro" id="IPR027231">
    <property type="entry name" value="Semaphorin"/>
</dbReference>
<dbReference type="FunFam" id="2.130.10.10:FF:000123">
    <property type="entry name" value="Semaphorin 3C"/>
    <property type="match status" value="1"/>
</dbReference>
<dbReference type="SUPFAM" id="SSF101912">
    <property type="entry name" value="Sema domain"/>
    <property type="match status" value="1"/>
</dbReference>
<evidence type="ECO:0000256" key="11">
    <source>
        <dbReference type="ARBA" id="ARBA00023319"/>
    </source>
</evidence>
<dbReference type="InterPro" id="IPR036352">
    <property type="entry name" value="Semap_dom_sf"/>
</dbReference>
<keyword evidence="6" id="KW-0732">Signal</keyword>
<protein>
    <recommendedName>
        <fullName evidence="3">Semaphorin-3C</fullName>
    </recommendedName>
</protein>
<dbReference type="InterPro" id="IPR013783">
    <property type="entry name" value="Ig-like_fold"/>
</dbReference>
<dbReference type="Pfam" id="PF01403">
    <property type="entry name" value="Sema"/>
    <property type="match status" value="1"/>
</dbReference>
<dbReference type="SMART" id="SM00630">
    <property type="entry name" value="Sema"/>
    <property type="match status" value="1"/>
</dbReference>
<dbReference type="GO" id="GO:0005615">
    <property type="term" value="C:extracellular space"/>
    <property type="evidence" value="ECO:0007669"/>
    <property type="project" value="TreeGrafter"/>
</dbReference>
<gene>
    <name evidence="16" type="ORF">Q8A67_012638</name>
</gene>
<dbReference type="Proteomes" id="UP001187343">
    <property type="component" value="Unassembled WGS sequence"/>
</dbReference>
<keyword evidence="17" id="KW-1185">Reference proteome</keyword>
<comment type="subcellular location">
    <subcellularLocation>
        <location evidence="1">Secreted</location>
    </subcellularLocation>
</comment>
<keyword evidence="11" id="KW-0393">Immunoglobulin domain</keyword>
<dbReference type="CDD" id="cd05871">
    <property type="entry name" value="Ig_Sema3"/>
    <property type="match status" value="1"/>
</dbReference>
<evidence type="ECO:0000256" key="3">
    <source>
        <dbReference type="ARBA" id="ARBA00020372"/>
    </source>
</evidence>
<keyword evidence="5" id="KW-0964">Secreted</keyword>
<evidence type="ECO:0000256" key="8">
    <source>
        <dbReference type="ARBA" id="ARBA00022902"/>
    </source>
</evidence>
<dbReference type="GO" id="GO:0071526">
    <property type="term" value="P:semaphorin-plexin signaling pathway"/>
    <property type="evidence" value="ECO:0007669"/>
    <property type="project" value="TreeGrafter"/>
</dbReference>
<evidence type="ECO:0000256" key="12">
    <source>
        <dbReference type="PROSITE-ProRule" id="PRU00352"/>
    </source>
</evidence>
<evidence type="ECO:0000259" key="14">
    <source>
        <dbReference type="PROSITE" id="PS50835"/>
    </source>
</evidence>
<reference evidence="16" key="1">
    <citation type="submission" date="2023-08" db="EMBL/GenBank/DDBJ databases">
        <title>Chromosome-level Genome Assembly of mud carp (Cirrhinus molitorella).</title>
        <authorList>
            <person name="Liu H."/>
        </authorList>
    </citation>
    <scope>NUCLEOTIDE SEQUENCE</scope>
    <source>
        <strain evidence="16">Prfri</strain>
        <tissue evidence="16">Muscle</tissue>
    </source>
</reference>
<keyword evidence="4" id="KW-0217">Developmental protein</keyword>
<name>A0AA88TK15_9TELE</name>
<dbReference type="InterPro" id="IPR036179">
    <property type="entry name" value="Ig-like_dom_sf"/>
</dbReference>
<dbReference type="FunFam" id="2.60.40.10:FF:000030">
    <property type="entry name" value="Semaphorin 3F like"/>
    <property type="match status" value="1"/>
</dbReference>
<comment type="caution">
    <text evidence="12">Lacks conserved residue(s) required for the propagation of feature annotation.</text>
</comment>
<dbReference type="SMART" id="SM00409">
    <property type="entry name" value="IG"/>
    <property type="match status" value="1"/>
</dbReference>
<feature type="domain" description="Sema" evidence="15">
    <location>
        <begin position="223"/>
        <end position="706"/>
    </location>
</feature>
<dbReference type="InterPro" id="IPR003599">
    <property type="entry name" value="Ig_sub"/>
</dbReference>
<dbReference type="GO" id="GO:0001755">
    <property type="term" value="P:neural crest cell migration"/>
    <property type="evidence" value="ECO:0007669"/>
    <property type="project" value="TreeGrafter"/>
</dbReference>
<dbReference type="GO" id="GO:0045499">
    <property type="term" value="F:chemorepellent activity"/>
    <property type="evidence" value="ECO:0007669"/>
    <property type="project" value="TreeGrafter"/>
</dbReference>
<dbReference type="Gene3D" id="2.130.10.10">
    <property type="entry name" value="YVTN repeat-like/Quinoprotein amine dehydrogenase"/>
    <property type="match status" value="1"/>
</dbReference>
<dbReference type="InterPro" id="IPR001627">
    <property type="entry name" value="Semap_dom"/>
</dbReference>
<dbReference type="GO" id="GO:0030335">
    <property type="term" value="P:positive regulation of cell migration"/>
    <property type="evidence" value="ECO:0007669"/>
    <property type="project" value="TreeGrafter"/>
</dbReference>
<dbReference type="InterPro" id="IPR007110">
    <property type="entry name" value="Ig-like_dom"/>
</dbReference>
<dbReference type="AlphaFoldDB" id="A0AA88TK15"/>
<dbReference type="GO" id="GO:0005886">
    <property type="term" value="C:plasma membrane"/>
    <property type="evidence" value="ECO:0007669"/>
    <property type="project" value="TreeGrafter"/>
</dbReference>
<keyword evidence="7" id="KW-0221">Differentiation</keyword>
<evidence type="ECO:0000313" key="17">
    <source>
        <dbReference type="Proteomes" id="UP001187343"/>
    </source>
</evidence>
<comment type="caution">
    <text evidence="16">The sequence shown here is derived from an EMBL/GenBank/DDBJ whole genome shotgun (WGS) entry which is preliminary data.</text>
</comment>
<comment type="similarity">
    <text evidence="2">Belongs to the semaphorin family.</text>
</comment>
<dbReference type="PROSITE" id="PS50835">
    <property type="entry name" value="IG_LIKE"/>
    <property type="match status" value="1"/>
</dbReference>
<dbReference type="SUPFAM" id="SSF103575">
    <property type="entry name" value="Plexin repeat"/>
    <property type="match status" value="1"/>
</dbReference>
<evidence type="ECO:0000256" key="1">
    <source>
        <dbReference type="ARBA" id="ARBA00004613"/>
    </source>
</evidence>
<dbReference type="PROSITE" id="PS51004">
    <property type="entry name" value="SEMA"/>
    <property type="match status" value="1"/>
</dbReference>
<dbReference type="PANTHER" id="PTHR11036">
    <property type="entry name" value="SEMAPHORIN"/>
    <property type="match status" value="1"/>
</dbReference>
<dbReference type="Gene3D" id="3.30.1680.10">
    <property type="entry name" value="ligand-binding face of the semaphorins, domain 2"/>
    <property type="match status" value="1"/>
</dbReference>
<keyword evidence="8" id="KW-0524">Neurogenesis</keyword>
<evidence type="ECO:0000256" key="5">
    <source>
        <dbReference type="ARBA" id="ARBA00022525"/>
    </source>
</evidence>
<dbReference type="EMBL" id="JAUYZG010000012">
    <property type="protein sequence ID" value="KAK2892650.1"/>
    <property type="molecule type" value="Genomic_DNA"/>
</dbReference>
<feature type="compositionally biased region" description="Basic residues" evidence="13">
    <location>
        <begin position="929"/>
        <end position="941"/>
    </location>
</feature>
<dbReference type="PANTHER" id="PTHR11036:SF25">
    <property type="entry name" value="SEMAPHORIN-3C"/>
    <property type="match status" value="1"/>
</dbReference>
<dbReference type="SUPFAM" id="SSF48726">
    <property type="entry name" value="Immunoglobulin"/>
    <property type="match status" value="1"/>
</dbReference>
<feature type="domain" description="Ig-like" evidence="14">
    <location>
        <begin position="785"/>
        <end position="850"/>
    </location>
</feature>
<keyword evidence="9" id="KW-1015">Disulfide bond</keyword>
<dbReference type="InterPro" id="IPR015943">
    <property type="entry name" value="WD40/YVTN_repeat-like_dom_sf"/>
</dbReference>
<dbReference type="CDD" id="cd11251">
    <property type="entry name" value="Sema_3C"/>
    <property type="match status" value="1"/>
</dbReference>
<evidence type="ECO:0000256" key="6">
    <source>
        <dbReference type="ARBA" id="ARBA00022729"/>
    </source>
</evidence>
<sequence length="941" mass="105526">MRFSSKEPKPLVNGYMIQSICCLLPYLTRFHLSTSESNNIVSMDRPLFFLSCLISFQVPDPAAATLDMLKLGPLAFQGTMCFYSESSANTQGYQSADLALRLTHQRTSLELKNFYQGELQRAVLGDWSQPVGITPLFTLAGEVHATLYFYTTSVTTALTDSRLSEDSTAGKPQKVGCSGCLSSAVMGRSGALRVWPFGTNMQLLLPLVLCVTCIHGLFPPQPRVFLSFQELQKTQSFEYYTLSEKAMDYRILFMDEDQDRMYVGCKDHVLSMDINNISQTTLKIFWPASTSKVEECQMAGKDPTHGCGNFLRVIQPYNRTHLFICGSGAYSPVCAYVNRGRRPEEQVFQISSRAESGKGRCSFNPQVNTVSVMLNQELFSGMYIDFMGTDAAIFRSLTTRNAVRTDQHNSKWLSEPVFIDAHLIPDGSDPNDAKLYFFLRERLTDSSGNTKNIHAMVARVCPNDTGGQRSLVNKWTTFLKARLVCSVLEEDGTETHFDELENVFLLETDHPKGLLIFGVFTSTSSVFRGSAVCVYNMADILTVFNGPFAHREGPNFQWVAFQGRIPYPRPGTCPGGAFTPHIQSTKEFPDDVVTFVRNHPVMFNPIYPVGRKPLVVRTHADYKYTSIAVDQVTAADGHYQVLFLGTDKGTVQKVVVLPSNGSLDEDLILEELEVFKKQSPITNLQISSKKQQLYVSSEHGVSQVSLHRCNAYGSACADCCLARDPYCAWDGLSCSRFYPTGKRRSRRQDIMHGNPLTQCRGFNLKAYRNAVEMTQYGVKNNTTFLECQPKSPQASVKWLIQRDNDRRKEVKLSDRVVSTNHGLLIRSVHSSDQGLYYCLATENGFKRTLAKIHLQILSEALVSALSNKHSPWGWAASLHPKALVSALSPAETLAMHQYCKERKQMQSLQNIQSPMRGDLGKLKPLLDHRKSRNRRNHLLGE</sequence>
<dbReference type="GO" id="GO:0007411">
    <property type="term" value="P:axon guidance"/>
    <property type="evidence" value="ECO:0007669"/>
    <property type="project" value="TreeGrafter"/>
</dbReference>
<feature type="compositionally biased region" description="Basic and acidic residues" evidence="13">
    <location>
        <begin position="918"/>
        <end position="928"/>
    </location>
</feature>
<feature type="region of interest" description="Disordered" evidence="13">
    <location>
        <begin position="911"/>
        <end position="941"/>
    </location>
</feature>
<keyword evidence="10" id="KW-0325">Glycoprotein</keyword>
<evidence type="ECO:0000256" key="7">
    <source>
        <dbReference type="ARBA" id="ARBA00022782"/>
    </source>
</evidence>
<accession>A0AA88TK15</accession>
<dbReference type="GO" id="GO:0030215">
    <property type="term" value="F:semaphorin receptor binding"/>
    <property type="evidence" value="ECO:0007669"/>
    <property type="project" value="InterPro"/>
</dbReference>
<evidence type="ECO:0000256" key="2">
    <source>
        <dbReference type="ARBA" id="ARBA00009492"/>
    </source>
</evidence>
<dbReference type="SMART" id="SM00423">
    <property type="entry name" value="PSI"/>
    <property type="match status" value="1"/>
</dbReference>
<evidence type="ECO:0000256" key="4">
    <source>
        <dbReference type="ARBA" id="ARBA00022473"/>
    </source>
</evidence>
<evidence type="ECO:0000256" key="13">
    <source>
        <dbReference type="SAM" id="MobiDB-lite"/>
    </source>
</evidence>
<proteinExistence type="inferred from homology"/>
<evidence type="ECO:0000259" key="15">
    <source>
        <dbReference type="PROSITE" id="PS51004"/>
    </source>
</evidence>
<dbReference type="FunFam" id="3.30.1680.10:FF:000001">
    <property type="entry name" value="Semaphorin 3F like"/>
    <property type="match status" value="1"/>
</dbReference>
<dbReference type="InterPro" id="IPR016201">
    <property type="entry name" value="PSI"/>
</dbReference>
<evidence type="ECO:0000313" key="16">
    <source>
        <dbReference type="EMBL" id="KAK2892650.1"/>
    </source>
</evidence>